<sequence length="215" mass="22729">MDAGELALMVLQVLVFPGLLFTAAVGLVTSWIDRKVTARVQMRVGPPLLQPFYDVIKLMVKETCIPAGGSRLLFLSAPVVGLAGAALASTIIWRSLMAPHLAFIGDLIVVLYLLMLPALAVVLGSFASRNPLASLGGSREMKLMLAYELPFVLAVFVPVIQTHSVRLGDLLLAEKAAVANPSGVIALIVSILCMQAKLTLVPFDAPEAETELAGG</sequence>
<keyword evidence="3 5" id="KW-1133">Transmembrane helix</keyword>
<evidence type="ECO:0000256" key="3">
    <source>
        <dbReference type="ARBA" id="ARBA00022989"/>
    </source>
</evidence>
<evidence type="ECO:0000256" key="2">
    <source>
        <dbReference type="ARBA" id="ARBA00022692"/>
    </source>
</evidence>
<gene>
    <name evidence="6" type="ORF">S01H1_21831</name>
</gene>
<dbReference type="InterPro" id="IPR052561">
    <property type="entry name" value="ComplexI_Subunit1"/>
</dbReference>
<accession>X0TX44</accession>
<feature type="transmembrane region" description="Helical" evidence="5">
    <location>
        <begin position="6"/>
        <end position="32"/>
    </location>
</feature>
<feature type="transmembrane region" description="Helical" evidence="5">
    <location>
        <begin position="72"/>
        <end position="96"/>
    </location>
</feature>
<evidence type="ECO:0008006" key="7">
    <source>
        <dbReference type="Google" id="ProtNLM"/>
    </source>
</evidence>
<protein>
    <recommendedName>
        <fullName evidence="7">NADH-quinone oxidoreductase subunit H</fullName>
    </recommendedName>
</protein>
<proteinExistence type="predicted"/>
<keyword evidence="4 5" id="KW-0472">Membrane</keyword>
<reference evidence="6" key="1">
    <citation type="journal article" date="2014" name="Front. Microbiol.">
        <title>High frequency of phylogenetically diverse reductive dehalogenase-homologous genes in deep subseafloor sedimentary metagenomes.</title>
        <authorList>
            <person name="Kawai M."/>
            <person name="Futagami T."/>
            <person name="Toyoda A."/>
            <person name="Takaki Y."/>
            <person name="Nishi S."/>
            <person name="Hori S."/>
            <person name="Arai W."/>
            <person name="Tsubouchi T."/>
            <person name="Morono Y."/>
            <person name="Uchiyama I."/>
            <person name="Ito T."/>
            <person name="Fujiyama A."/>
            <person name="Inagaki F."/>
            <person name="Takami H."/>
        </authorList>
    </citation>
    <scope>NUCLEOTIDE SEQUENCE</scope>
    <source>
        <strain evidence="6">Expedition CK06-06</strain>
    </source>
</reference>
<dbReference type="EMBL" id="BARS01012183">
    <property type="protein sequence ID" value="GAF97839.1"/>
    <property type="molecule type" value="Genomic_DNA"/>
</dbReference>
<comment type="subcellular location">
    <subcellularLocation>
        <location evidence="1">Membrane</location>
        <topology evidence="1">Multi-pass membrane protein</topology>
    </subcellularLocation>
</comment>
<dbReference type="GO" id="GO:0005886">
    <property type="term" value="C:plasma membrane"/>
    <property type="evidence" value="ECO:0007669"/>
    <property type="project" value="TreeGrafter"/>
</dbReference>
<evidence type="ECO:0000256" key="4">
    <source>
        <dbReference type="ARBA" id="ARBA00023136"/>
    </source>
</evidence>
<feature type="transmembrane region" description="Helical" evidence="5">
    <location>
        <begin position="176"/>
        <end position="194"/>
    </location>
</feature>
<evidence type="ECO:0000313" key="6">
    <source>
        <dbReference type="EMBL" id="GAF97839.1"/>
    </source>
</evidence>
<dbReference type="PANTHER" id="PTHR43359:SF1">
    <property type="entry name" value="FORMATE HYDROGENLYASE SUBUNIT 4-RELATED"/>
    <property type="match status" value="1"/>
</dbReference>
<dbReference type="PANTHER" id="PTHR43359">
    <property type="entry name" value="FORMATE HYDROGENLYASE SUBUNIT 4"/>
    <property type="match status" value="1"/>
</dbReference>
<name>X0TX44_9ZZZZ</name>
<dbReference type="InterPro" id="IPR001694">
    <property type="entry name" value="NADH_UbQ_OxRdtase_su1/FPO"/>
</dbReference>
<keyword evidence="2 5" id="KW-0812">Transmembrane</keyword>
<feature type="non-terminal residue" evidence="6">
    <location>
        <position position="215"/>
    </location>
</feature>
<feature type="transmembrane region" description="Helical" evidence="5">
    <location>
        <begin position="102"/>
        <end position="124"/>
    </location>
</feature>
<organism evidence="6">
    <name type="scientific">marine sediment metagenome</name>
    <dbReference type="NCBI Taxonomy" id="412755"/>
    <lineage>
        <taxon>unclassified sequences</taxon>
        <taxon>metagenomes</taxon>
        <taxon>ecological metagenomes</taxon>
    </lineage>
</organism>
<dbReference type="AlphaFoldDB" id="X0TX44"/>
<evidence type="ECO:0000256" key="1">
    <source>
        <dbReference type="ARBA" id="ARBA00004141"/>
    </source>
</evidence>
<dbReference type="Pfam" id="PF00146">
    <property type="entry name" value="NADHdh"/>
    <property type="match status" value="1"/>
</dbReference>
<evidence type="ECO:0000256" key="5">
    <source>
        <dbReference type="SAM" id="Phobius"/>
    </source>
</evidence>
<feature type="transmembrane region" description="Helical" evidence="5">
    <location>
        <begin position="145"/>
        <end position="164"/>
    </location>
</feature>
<comment type="caution">
    <text evidence="6">The sequence shown here is derived from an EMBL/GenBank/DDBJ whole genome shotgun (WGS) entry which is preliminary data.</text>
</comment>